<evidence type="ECO:0000313" key="2">
    <source>
        <dbReference type="EMBL" id="CAD6340363.1"/>
    </source>
</evidence>
<comment type="caution">
    <text evidence="2">The sequence shown here is derived from an EMBL/GenBank/DDBJ whole genome shotgun (WGS) entry which is preliminary data.</text>
</comment>
<evidence type="ECO:0000256" key="1">
    <source>
        <dbReference type="SAM" id="MobiDB-lite"/>
    </source>
</evidence>
<gene>
    <name evidence="2" type="ORF">NCGR_LOCUS64461</name>
</gene>
<reference evidence="2" key="1">
    <citation type="submission" date="2020-10" db="EMBL/GenBank/DDBJ databases">
        <authorList>
            <person name="Han B."/>
            <person name="Lu T."/>
            <person name="Zhao Q."/>
            <person name="Huang X."/>
            <person name="Zhao Y."/>
        </authorList>
    </citation>
    <scope>NUCLEOTIDE SEQUENCE</scope>
</reference>
<name>A0A811SG21_9POAL</name>
<accession>A0A811SG21</accession>
<dbReference type="Proteomes" id="UP000604825">
    <property type="component" value="Unassembled WGS sequence"/>
</dbReference>
<dbReference type="AlphaFoldDB" id="A0A811SG21"/>
<evidence type="ECO:0000313" key="3">
    <source>
        <dbReference type="Proteomes" id="UP000604825"/>
    </source>
</evidence>
<feature type="compositionally biased region" description="Gly residues" evidence="1">
    <location>
        <begin position="57"/>
        <end position="66"/>
    </location>
</feature>
<organism evidence="2 3">
    <name type="scientific">Miscanthus lutarioriparius</name>
    <dbReference type="NCBI Taxonomy" id="422564"/>
    <lineage>
        <taxon>Eukaryota</taxon>
        <taxon>Viridiplantae</taxon>
        <taxon>Streptophyta</taxon>
        <taxon>Embryophyta</taxon>
        <taxon>Tracheophyta</taxon>
        <taxon>Spermatophyta</taxon>
        <taxon>Magnoliopsida</taxon>
        <taxon>Liliopsida</taxon>
        <taxon>Poales</taxon>
        <taxon>Poaceae</taxon>
        <taxon>PACMAD clade</taxon>
        <taxon>Panicoideae</taxon>
        <taxon>Andropogonodae</taxon>
        <taxon>Andropogoneae</taxon>
        <taxon>Saccharinae</taxon>
        <taxon>Miscanthus</taxon>
    </lineage>
</organism>
<keyword evidence="3" id="KW-1185">Reference proteome</keyword>
<protein>
    <submittedName>
        <fullName evidence="2">Uncharacterized protein</fullName>
    </submittedName>
</protein>
<feature type="region of interest" description="Disordered" evidence="1">
    <location>
        <begin position="24"/>
        <end position="103"/>
    </location>
</feature>
<proteinExistence type="predicted"/>
<sequence>MAGGGSCLLLYSLPHSSSLSAAAQQLWRGQAGPAQRPPAQEAPSAGEASLTLPLTGGRRGGPGSGGPMRRRNGTGGPHRAQASVAGVSWKEKPQGIRTGPARSGRFQVANGSLVTIVSQPQQWCSGMGRWRGSTPVWRLEWGFKQKVMAEVRREGICDLWLHASVIGGSQRIKGLSGGSCGEGDRQE</sequence>
<dbReference type="EMBL" id="CAJGYO010000019">
    <property type="protein sequence ID" value="CAD6340363.1"/>
    <property type="molecule type" value="Genomic_DNA"/>
</dbReference>